<dbReference type="Proteomes" id="UP001063166">
    <property type="component" value="Unassembled WGS sequence"/>
</dbReference>
<proteinExistence type="predicted"/>
<organism evidence="1 2">
    <name type="scientific">Lyophyllum shimeji</name>
    <name type="common">Hon-shimeji</name>
    <name type="synonym">Tricholoma shimeji</name>
    <dbReference type="NCBI Taxonomy" id="47721"/>
    <lineage>
        <taxon>Eukaryota</taxon>
        <taxon>Fungi</taxon>
        <taxon>Dikarya</taxon>
        <taxon>Basidiomycota</taxon>
        <taxon>Agaricomycotina</taxon>
        <taxon>Agaricomycetes</taxon>
        <taxon>Agaricomycetidae</taxon>
        <taxon>Agaricales</taxon>
        <taxon>Tricholomatineae</taxon>
        <taxon>Lyophyllaceae</taxon>
        <taxon>Lyophyllum</taxon>
    </lineage>
</organism>
<accession>A0A9P3PE84</accession>
<comment type="caution">
    <text evidence="1">The sequence shown here is derived from an EMBL/GenBank/DDBJ whole genome shotgun (WGS) entry which is preliminary data.</text>
</comment>
<dbReference type="AlphaFoldDB" id="A0A9P3PE84"/>
<protein>
    <submittedName>
        <fullName evidence="1">Uncharacterized protein</fullName>
    </submittedName>
</protein>
<gene>
    <name evidence="1" type="ORF">LshimejAT787_0107400</name>
</gene>
<dbReference type="EMBL" id="BRPK01000001">
    <property type="protein sequence ID" value="GLB33856.1"/>
    <property type="molecule type" value="Genomic_DNA"/>
</dbReference>
<reference evidence="1" key="1">
    <citation type="submission" date="2022-07" db="EMBL/GenBank/DDBJ databases">
        <title>The genome of Lyophyllum shimeji provides insight into the initial evolution of ectomycorrhizal fungal genome.</title>
        <authorList>
            <person name="Kobayashi Y."/>
            <person name="Shibata T."/>
            <person name="Hirakawa H."/>
            <person name="Shigenobu S."/>
            <person name="Nishiyama T."/>
            <person name="Yamada A."/>
            <person name="Hasebe M."/>
            <person name="Kawaguchi M."/>
        </authorList>
    </citation>
    <scope>NUCLEOTIDE SEQUENCE</scope>
    <source>
        <strain evidence="1">AT787</strain>
    </source>
</reference>
<sequence>MKIELRRVSFSAYASFFSEPDNSLLPRPGTTLSLLSNPSPKLVEYSAADASLDYDSGKSFDAVRRAVRISDIVSYRNILNETELDLTTEA</sequence>
<name>A0A9P3PE84_LYOSH</name>
<evidence type="ECO:0000313" key="2">
    <source>
        <dbReference type="Proteomes" id="UP001063166"/>
    </source>
</evidence>
<keyword evidence="2" id="KW-1185">Reference proteome</keyword>
<evidence type="ECO:0000313" key="1">
    <source>
        <dbReference type="EMBL" id="GLB33856.1"/>
    </source>
</evidence>